<sequence>MEDRRCKDGLRLFVNRKGRANCRLSSSRNSEARKGAMSRQSNGGDCRLEAGGFGGEEFAGGPNLGFDLEPRSKMAAKSDFAQKLLHDLRLRKERMGVSQGSSRNHTMDRDAYRNPGNLQTGSRQSKSLKSIGGSKSTNHSRGSDRILNIKETSQQIVSYAGKHHRRSESVGDLSMAVTYAGGNMTKMDFLNSNSMIDFLNQISRRSLEAGNSRNGTMTTVVKHRPALTTIQIKEISKGVQNLYEIIRSTSNGTNVNRYSMEIGKELLKGAKGLEESLRMLVNLQEASEMMANPQRKSRITLLEDDDDDDEHSRIVEQKQVALPRFSFDKPTKKPNLPVIDDGSKFSSHRRSASGIMESVVEKPASIRSEKGRISNVIARLMGLEEVPLKVDMFWGEAEVKKDDNLKNMVKKPSKPVKDVAVLLNGQKPQQYNGLNINGESRMNQSIKNKRSDQVNEKQDRQSNGESKEKMHLKRAAANLQVEKKKTVRMQKGNENKLNNRNNQIQEPERRTQKIKQESPQIKQVKNTNLISKDSKLQPIKVKDSTLKAQEHGKTQQKMVPVARKKVDSMAVCKTESPRAKDEVLRRRKQTINTLSTTAKHKLSVLKETNRNEVCIPLKPEEIITKRPTLDAIETESTTRSSDIVPVCENEFKNDPQTTPEINQIEMYQHKLVEIDTFTIKETGIAGKSNDSENKPKKSFYSSIQVVLTEQEKQLKEILIKDQLFLSTAEALFKLNIPVGFLHADDHNHHNNEIKLKLDCGYEILKRKARRQELSVHPYIRPSVGDMSIRFLDDLVKQLCKDFEDLRSYGRDTRNAYDESDYLHHMLGKDIHNKSSDINSFWDFGWHRTTFTFVEKDEFVKYVEQDMLCSLLDEIVNDLLKSLKLLINGVKVPISSYRFKDTD</sequence>
<feature type="compositionally biased region" description="Low complexity" evidence="1">
    <location>
        <begin position="125"/>
        <end position="136"/>
    </location>
</feature>
<keyword evidence="3" id="KW-1185">Reference proteome</keyword>
<dbReference type="AlphaFoldDB" id="A0A5N6N665"/>
<feature type="region of interest" description="Disordered" evidence="1">
    <location>
        <begin position="446"/>
        <end position="471"/>
    </location>
</feature>
<dbReference type="PANTHER" id="PTHR34282">
    <property type="entry name" value="OS01G0228800 PROTEIN-RELATED"/>
    <property type="match status" value="1"/>
</dbReference>
<feature type="compositionally biased region" description="Basic and acidic residues" evidence="1">
    <location>
        <begin position="506"/>
        <end position="516"/>
    </location>
</feature>
<evidence type="ECO:0000313" key="2">
    <source>
        <dbReference type="EMBL" id="KAD4385452.1"/>
    </source>
</evidence>
<evidence type="ECO:0000313" key="3">
    <source>
        <dbReference type="Proteomes" id="UP000326396"/>
    </source>
</evidence>
<evidence type="ECO:0008006" key="4">
    <source>
        <dbReference type="Google" id="ProtNLM"/>
    </source>
</evidence>
<comment type="caution">
    <text evidence="2">The sequence shown here is derived from an EMBL/GenBank/DDBJ whole genome shotgun (WGS) entry which is preliminary data.</text>
</comment>
<protein>
    <recommendedName>
        <fullName evidence="4">DUF3741 domain-containing protein</fullName>
    </recommendedName>
</protein>
<proteinExistence type="predicted"/>
<organism evidence="2 3">
    <name type="scientific">Mikania micrantha</name>
    <name type="common">bitter vine</name>
    <dbReference type="NCBI Taxonomy" id="192012"/>
    <lineage>
        <taxon>Eukaryota</taxon>
        <taxon>Viridiplantae</taxon>
        <taxon>Streptophyta</taxon>
        <taxon>Embryophyta</taxon>
        <taxon>Tracheophyta</taxon>
        <taxon>Spermatophyta</taxon>
        <taxon>Magnoliopsida</taxon>
        <taxon>eudicotyledons</taxon>
        <taxon>Gunneridae</taxon>
        <taxon>Pentapetalae</taxon>
        <taxon>asterids</taxon>
        <taxon>campanulids</taxon>
        <taxon>Asterales</taxon>
        <taxon>Asteraceae</taxon>
        <taxon>Asteroideae</taxon>
        <taxon>Heliantheae alliance</taxon>
        <taxon>Eupatorieae</taxon>
        <taxon>Mikania</taxon>
    </lineage>
</organism>
<feature type="compositionally biased region" description="Basic and acidic residues" evidence="1">
    <location>
        <begin position="449"/>
        <end position="469"/>
    </location>
</feature>
<evidence type="ECO:0000256" key="1">
    <source>
        <dbReference type="SAM" id="MobiDB-lite"/>
    </source>
</evidence>
<dbReference type="OrthoDB" id="761625at2759"/>
<reference evidence="2 3" key="1">
    <citation type="submission" date="2019-05" db="EMBL/GenBank/DDBJ databases">
        <title>Mikania micrantha, genome provides insights into the molecular mechanism of rapid growth.</title>
        <authorList>
            <person name="Liu B."/>
        </authorList>
    </citation>
    <scope>NUCLEOTIDE SEQUENCE [LARGE SCALE GENOMIC DNA]</scope>
    <source>
        <strain evidence="2">NLD-2019</strain>
        <tissue evidence="2">Leaf</tissue>
    </source>
</reference>
<feature type="region of interest" description="Disordered" evidence="1">
    <location>
        <begin position="24"/>
        <end position="43"/>
    </location>
</feature>
<gene>
    <name evidence="2" type="ORF">E3N88_25620</name>
</gene>
<accession>A0A5N6N665</accession>
<dbReference type="Proteomes" id="UP000326396">
    <property type="component" value="Linkage Group LG3"/>
</dbReference>
<dbReference type="EMBL" id="SZYD01000013">
    <property type="protein sequence ID" value="KAD4385452.1"/>
    <property type="molecule type" value="Genomic_DNA"/>
</dbReference>
<dbReference type="PANTHER" id="PTHR34282:SF1">
    <property type="entry name" value="DUF3741 DOMAIN-CONTAINING PROTEIN"/>
    <property type="match status" value="1"/>
</dbReference>
<name>A0A5N6N665_9ASTR</name>
<feature type="region of interest" description="Disordered" evidence="1">
    <location>
        <begin position="492"/>
        <end position="521"/>
    </location>
</feature>
<feature type="region of interest" description="Disordered" evidence="1">
    <location>
        <begin position="91"/>
        <end position="148"/>
    </location>
</feature>